<protein>
    <submittedName>
        <fullName evidence="1">Uncharacterized protein</fullName>
    </submittedName>
</protein>
<organism evidence="1 2">
    <name type="scientific">Diploscapter pachys</name>
    <dbReference type="NCBI Taxonomy" id="2018661"/>
    <lineage>
        <taxon>Eukaryota</taxon>
        <taxon>Metazoa</taxon>
        <taxon>Ecdysozoa</taxon>
        <taxon>Nematoda</taxon>
        <taxon>Chromadorea</taxon>
        <taxon>Rhabditida</taxon>
        <taxon>Rhabditina</taxon>
        <taxon>Rhabditomorpha</taxon>
        <taxon>Rhabditoidea</taxon>
        <taxon>Rhabditidae</taxon>
        <taxon>Diploscapter</taxon>
    </lineage>
</organism>
<keyword evidence="2" id="KW-1185">Reference proteome</keyword>
<sequence>MTISITDEEWDELVPESFDTTALLRAVNAVDVLREDLNDREDGGPPQLRTDLLLLHQLAGQRASRCHREHRLDVGQKGDRGYAVVRVFDGKSRVNAVSPVVVETPIYEGFIPKVEVHGALQGFNSFHPIGRAAAETECNT</sequence>
<name>A0A2A2JXE1_9BILA</name>
<dbReference type="EMBL" id="LIAE01010110">
    <property type="protein sequence ID" value="PAV66371.1"/>
    <property type="molecule type" value="Genomic_DNA"/>
</dbReference>
<comment type="caution">
    <text evidence="1">The sequence shown here is derived from an EMBL/GenBank/DDBJ whole genome shotgun (WGS) entry which is preliminary data.</text>
</comment>
<gene>
    <name evidence="1" type="ORF">WR25_04290</name>
</gene>
<reference evidence="1 2" key="1">
    <citation type="journal article" date="2017" name="Curr. Biol.">
        <title>Genome architecture and evolution of a unichromosomal asexual nematode.</title>
        <authorList>
            <person name="Fradin H."/>
            <person name="Zegar C."/>
            <person name="Gutwein M."/>
            <person name="Lucas J."/>
            <person name="Kovtun M."/>
            <person name="Corcoran D."/>
            <person name="Baugh L.R."/>
            <person name="Kiontke K."/>
            <person name="Gunsalus K."/>
            <person name="Fitch D.H."/>
            <person name="Piano F."/>
        </authorList>
    </citation>
    <scope>NUCLEOTIDE SEQUENCE [LARGE SCALE GENOMIC DNA]</scope>
    <source>
        <strain evidence="1">PF1309</strain>
    </source>
</reference>
<proteinExistence type="predicted"/>
<dbReference type="AlphaFoldDB" id="A0A2A2JXE1"/>
<evidence type="ECO:0000313" key="2">
    <source>
        <dbReference type="Proteomes" id="UP000218231"/>
    </source>
</evidence>
<accession>A0A2A2JXE1</accession>
<evidence type="ECO:0000313" key="1">
    <source>
        <dbReference type="EMBL" id="PAV66371.1"/>
    </source>
</evidence>
<dbReference type="Proteomes" id="UP000218231">
    <property type="component" value="Unassembled WGS sequence"/>
</dbReference>